<accession>A0ABV8V1E4</accession>
<dbReference type="Proteomes" id="UP001595840">
    <property type="component" value="Unassembled WGS sequence"/>
</dbReference>
<dbReference type="InterPro" id="IPR025361">
    <property type="entry name" value="DUF4265"/>
</dbReference>
<keyword evidence="2" id="KW-1185">Reference proteome</keyword>
<dbReference type="EMBL" id="JBHSCX010000003">
    <property type="protein sequence ID" value="MFC4361211.1"/>
    <property type="molecule type" value="Genomic_DNA"/>
</dbReference>
<organism evidence="1 2">
    <name type="scientific">Simiduia curdlanivorans</name>
    <dbReference type="NCBI Taxonomy" id="1492769"/>
    <lineage>
        <taxon>Bacteria</taxon>
        <taxon>Pseudomonadati</taxon>
        <taxon>Pseudomonadota</taxon>
        <taxon>Gammaproteobacteria</taxon>
        <taxon>Cellvibrionales</taxon>
        <taxon>Cellvibrionaceae</taxon>
        <taxon>Simiduia</taxon>
    </lineage>
</organism>
<sequence length="158" mass="17644">MNALQVIEIFAGLNPQGQPVAEKVQVRVNEDQSLQLVKSPAFVKGLASGDNIKFDAQTQEFEIVRRSGNLCIRVFSRDDIHAVAEQLTPALEKLGGELDIETPRMLVYSVHVSLGFTVIEDILNGCLDEECMWLYGNVYDPQDGKTPLNWWQSILAPE</sequence>
<reference evidence="2" key="1">
    <citation type="journal article" date="2019" name="Int. J. Syst. Evol. Microbiol.">
        <title>The Global Catalogue of Microorganisms (GCM) 10K type strain sequencing project: providing services to taxonomists for standard genome sequencing and annotation.</title>
        <authorList>
            <consortium name="The Broad Institute Genomics Platform"/>
            <consortium name="The Broad Institute Genome Sequencing Center for Infectious Disease"/>
            <person name="Wu L."/>
            <person name="Ma J."/>
        </authorList>
    </citation>
    <scope>NUCLEOTIDE SEQUENCE [LARGE SCALE GENOMIC DNA]</scope>
    <source>
        <strain evidence="2">CECT 8570</strain>
    </source>
</reference>
<protein>
    <submittedName>
        <fullName evidence="1">DUF4265 domain-containing protein</fullName>
    </submittedName>
</protein>
<name>A0ABV8V1E4_9GAMM</name>
<dbReference type="Pfam" id="PF14085">
    <property type="entry name" value="DUF4265"/>
    <property type="match status" value="1"/>
</dbReference>
<dbReference type="RefSeq" id="WP_290260114.1">
    <property type="nucleotide sequence ID" value="NZ_JAUFQG010000004.1"/>
</dbReference>
<evidence type="ECO:0000313" key="2">
    <source>
        <dbReference type="Proteomes" id="UP001595840"/>
    </source>
</evidence>
<gene>
    <name evidence="1" type="ORF">ACFOX3_02795</name>
</gene>
<comment type="caution">
    <text evidence="1">The sequence shown here is derived from an EMBL/GenBank/DDBJ whole genome shotgun (WGS) entry which is preliminary data.</text>
</comment>
<proteinExistence type="predicted"/>
<evidence type="ECO:0000313" key="1">
    <source>
        <dbReference type="EMBL" id="MFC4361211.1"/>
    </source>
</evidence>